<evidence type="ECO:0000313" key="2">
    <source>
        <dbReference type="Proteomes" id="UP000266841"/>
    </source>
</evidence>
<comment type="caution">
    <text evidence="1">The sequence shown here is derived from an EMBL/GenBank/DDBJ whole genome shotgun (WGS) entry which is preliminary data.</text>
</comment>
<dbReference type="EMBL" id="AGNL01009018">
    <property type="protein sequence ID" value="EJK70122.1"/>
    <property type="molecule type" value="Genomic_DNA"/>
</dbReference>
<keyword evidence="2" id="KW-1185">Reference proteome</keyword>
<proteinExistence type="predicted"/>
<gene>
    <name evidence="1" type="ORF">THAOC_08545</name>
</gene>
<evidence type="ECO:0000313" key="1">
    <source>
        <dbReference type="EMBL" id="EJK70122.1"/>
    </source>
</evidence>
<protein>
    <recommendedName>
        <fullName evidence="3">RWD domain-containing protein</fullName>
    </recommendedName>
</protein>
<reference evidence="1 2" key="1">
    <citation type="journal article" date="2012" name="Genome Biol.">
        <title>Genome and low-iron response of an oceanic diatom adapted to chronic iron limitation.</title>
        <authorList>
            <person name="Lommer M."/>
            <person name="Specht M."/>
            <person name="Roy A.S."/>
            <person name="Kraemer L."/>
            <person name="Andreson R."/>
            <person name="Gutowska M.A."/>
            <person name="Wolf J."/>
            <person name="Bergner S.V."/>
            <person name="Schilhabel M.B."/>
            <person name="Klostermeier U.C."/>
            <person name="Beiko R.G."/>
            <person name="Rosenstiel P."/>
            <person name="Hippler M."/>
            <person name="Laroche J."/>
        </authorList>
    </citation>
    <scope>NUCLEOTIDE SEQUENCE [LARGE SCALE GENOMIC DNA]</scope>
    <source>
        <strain evidence="1 2">CCMP1005</strain>
    </source>
</reference>
<dbReference type="AlphaFoldDB" id="K0THY7"/>
<sequence>MEQANARRQVEEITALLQHGRFKHAIRITTPALLQRLEKCCTAAACSVGDKQALPVKKCLAFDIVCHELDMELDGLVLQVELPLDYPSNSICRVGSTYKGSFCDVGERISAFLQSFTGCECLETIFDWLSENRGTLSFSNSDGREGMAECWVLRFNHLLQGPEHKKEKSMVDVARKSKLQGGLLWGTPGIVVIVPPSTEEDARDYSSDCRDIGKRADGVEAIFLPERGLEQAGLGGLAQQKRGGKIKDMDTATLRTACGGDESLLKQVLNVR</sequence>
<accession>K0THY7</accession>
<organism evidence="1 2">
    <name type="scientific">Thalassiosira oceanica</name>
    <name type="common">Marine diatom</name>
    <dbReference type="NCBI Taxonomy" id="159749"/>
    <lineage>
        <taxon>Eukaryota</taxon>
        <taxon>Sar</taxon>
        <taxon>Stramenopiles</taxon>
        <taxon>Ochrophyta</taxon>
        <taxon>Bacillariophyta</taxon>
        <taxon>Coscinodiscophyceae</taxon>
        <taxon>Thalassiosirophycidae</taxon>
        <taxon>Thalassiosirales</taxon>
        <taxon>Thalassiosiraceae</taxon>
        <taxon>Thalassiosira</taxon>
    </lineage>
</organism>
<dbReference type="OrthoDB" id="10457606at2759"/>
<evidence type="ECO:0008006" key="3">
    <source>
        <dbReference type="Google" id="ProtNLM"/>
    </source>
</evidence>
<name>K0THY7_THAOC</name>
<dbReference type="Proteomes" id="UP000266841">
    <property type="component" value="Unassembled WGS sequence"/>
</dbReference>